<comment type="caution">
    <text evidence="1">The sequence shown here is derived from an EMBL/GenBank/DDBJ whole genome shotgun (WGS) entry which is preliminary data.</text>
</comment>
<protein>
    <submittedName>
        <fullName evidence="1">Uncharacterized protein</fullName>
    </submittedName>
</protein>
<dbReference type="Proteomes" id="UP001060170">
    <property type="component" value="Chromosome 7"/>
</dbReference>
<gene>
    <name evidence="1" type="ORF">MJO28_007219</name>
</gene>
<organism evidence="1 2">
    <name type="scientific">Puccinia striiformis f. sp. tritici</name>
    <dbReference type="NCBI Taxonomy" id="168172"/>
    <lineage>
        <taxon>Eukaryota</taxon>
        <taxon>Fungi</taxon>
        <taxon>Dikarya</taxon>
        <taxon>Basidiomycota</taxon>
        <taxon>Pucciniomycotina</taxon>
        <taxon>Pucciniomycetes</taxon>
        <taxon>Pucciniales</taxon>
        <taxon>Pucciniaceae</taxon>
        <taxon>Puccinia</taxon>
    </lineage>
</organism>
<feature type="non-terminal residue" evidence="1">
    <location>
        <position position="1"/>
    </location>
</feature>
<proteinExistence type="predicted"/>
<reference evidence="2" key="1">
    <citation type="journal article" date="2018" name="BMC Genomics">
        <title>Genomic insights into host adaptation between the wheat stripe rust pathogen (Puccinia striiformis f. sp. tritici) and the barley stripe rust pathogen (Puccinia striiformis f. sp. hordei).</title>
        <authorList>
            <person name="Xia C."/>
            <person name="Wang M."/>
            <person name="Yin C."/>
            <person name="Cornejo O.E."/>
            <person name="Hulbert S.H."/>
            <person name="Chen X."/>
        </authorList>
    </citation>
    <scope>NUCLEOTIDE SEQUENCE [LARGE SCALE GENOMIC DNA]</scope>
    <source>
        <strain evidence="2">93-210</strain>
    </source>
</reference>
<reference evidence="1 2" key="3">
    <citation type="journal article" date="2022" name="Microbiol. Spectr.">
        <title>Folding features and dynamics of 3D genome architecture in plant fungal pathogens.</title>
        <authorList>
            <person name="Xia C."/>
        </authorList>
    </citation>
    <scope>NUCLEOTIDE SEQUENCE [LARGE SCALE GENOMIC DNA]</scope>
    <source>
        <strain evidence="1 2">93-210</strain>
    </source>
</reference>
<sequence length="148" mass="16312">QLQAAYWLLGGNCWPLLAKQGHYTVPSISSAPLTVSFRYSTKQATLLNHNSLIDIGNDLEIATGFGPSPMAYTSPPRQQTFGLTVKPPQHQQSWSLTNSFVNSLAYLTVVWDQWFTNFISLSDQTRPTCSPLPPLVPTCISSTSELLP</sequence>
<dbReference type="EMBL" id="CM045871">
    <property type="protein sequence ID" value="KAI7951535.1"/>
    <property type="molecule type" value="Genomic_DNA"/>
</dbReference>
<accession>A0ACC0EES8</accession>
<reference evidence="2" key="2">
    <citation type="journal article" date="2018" name="Mol. Plant Microbe Interact.">
        <title>Genome sequence resources for the wheat stripe rust pathogen (Puccinia striiformis f. sp. tritici) and the barley stripe rust pathogen (Puccinia striiformis f. sp. hordei).</title>
        <authorList>
            <person name="Xia C."/>
            <person name="Wang M."/>
            <person name="Yin C."/>
            <person name="Cornejo O.E."/>
            <person name="Hulbert S.H."/>
            <person name="Chen X."/>
        </authorList>
    </citation>
    <scope>NUCLEOTIDE SEQUENCE [LARGE SCALE GENOMIC DNA]</scope>
    <source>
        <strain evidence="2">93-210</strain>
    </source>
</reference>
<name>A0ACC0EES8_9BASI</name>
<evidence type="ECO:0000313" key="2">
    <source>
        <dbReference type="Proteomes" id="UP001060170"/>
    </source>
</evidence>
<keyword evidence="2" id="KW-1185">Reference proteome</keyword>
<evidence type="ECO:0000313" key="1">
    <source>
        <dbReference type="EMBL" id="KAI7951535.1"/>
    </source>
</evidence>